<reference evidence="1 2" key="1">
    <citation type="submission" date="2019-03" db="EMBL/GenBank/DDBJ databases">
        <title>First draft genome of Liparis tanakae, snailfish: a comprehensive survey of snailfish specific genes.</title>
        <authorList>
            <person name="Kim W."/>
            <person name="Song I."/>
            <person name="Jeong J.-H."/>
            <person name="Kim D."/>
            <person name="Kim S."/>
            <person name="Ryu S."/>
            <person name="Song J.Y."/>
            <person name="Lee S.K."/>
        </authorList>
    </citation>
    <scope>NUCLEOTIDE SEQUENCE [LARGE SCALE GENOMIC DNA]</scope>
    <source>
        <tissue evidence="1">Muscle</tissue>
    </source>
</reference>
<dbReference type="AlphaFoldDB" id="A0A4Z2IJL0"/>
<proteinExistence type="predicted"/>
<protein>
    <submittedName>
        <fullName evidence="1">Uncharacterized protein</fullName>
    </submittedName>
</protein>
<dbReference type="Proteomes" id="UP000314294">
    <property type="component" value="Unassembled WGS sequence"/>
</dbReference>
<dbReference type="EMBL" id="SRLO01000077">
    <property type="protein sequence ID" value="TNN78066.1"/>
    <property type="molecule type" value="Genomic_DNA"/>
</dbReference>
<comment type="caution">
    <text evidence="1">The sequence shown here is derived from an EMBL/GenBank/DDBJ whole genome shotgun (WGS) entry which is preliminary data.</text>
</comment>
<evidence type="ECO:0000313" key="2">
    <source>
        <dbReference type="Proteomes" id="UP000314294"/>
    </source>
</evidence>
<keyword evidence="2" id="KW-1185">Reference proteome</keyword>
<gene>
    <name evidence="1" type="ORF">EYF80_011820</name>
</gene>
<organism evidence="1 2">
    <name type="scientific">Liparis tanakae</name>
    <name type="common">Tanaka's snailfish</name>
    <dbReference type="NCBI Taxonomy" id="230148"/>
    <lineage>
        <taxon>Eukaryota</taxon>
        <taxon>Metazoa</taxon>
        <taxon>Chordata</taxon>
        <taxon>Craniata</taxon>
        <taxon>Vertebrata</taxon>
        <taxon>Euteleostomi</taxon>
        <taxon>Actinopterygii</taxon>
        <taxon>Neopterygii</taxon>
        <taxon>Teleostei</taxon>
        <taxon>Neoteleostei</taxon>
        <taxon>Acanthomorphata</taxon>
        <taxon>Eupercaria</taxon>
        <taxon>Perciformes</taxon>
        <taxon>Cottioidei</taxon>
        <taxon>Cottales</taxon>
        <taxon>Liparidae</taxon>
        <taxon>Liparis</taxon>
    </lineage>
</organism>
<name>A0A4Z2IJL0_9TELE</name>
<evidence type="ECO:0000313" key="1">
    <source>
        <dbReference type="EMBL" id="TNN78066.1"/>
    </source>
</evidence>
<sequence length="160" mass="18057">MVVRVLRKMVRGCENRKPVEQRMLAGYWTALASQRWCNQDFNHSLFSAVCRLKAEIKAVRVRLPLRYRALTLKKGIDGKEAKRRIRAFIFIQESRSGTDATVAPPPECFRCGSFSERLRHRLSGQKEKCPPVASSASTETNTVFTAVLRVGEGDSLSDAQ</sequence>
<accession>A0A4Z2IJL0</accession>